<proteinExistence type="predicted"/>
<dbReference type="RefSeq" id="WP_115919070.1">
    <property type="nucleotide sequence ID" value="NZ_BJYH01000002.1"/>
</dbReference>
<gene>
    <name evidence="1" type="ORF">DRF57_13580</name>
</gene>
<protein>
    <submittedName>
        <fullName evidence="1">Uncharacterized protein</fullName>
    </submittedName>
</protein>
<dbReference type="Proteomes" id="UP000256491">
    <property type="component" value="Unassembled WGS sequence"/>
</dbReference>
<sequence>MKQEINVLMTKPEMEKIMEVAAEMGKLGKELSEMTKNIVNPFENLKISKPDIYNINTQAISKGTGANYRHLNIRSTENLEFIPTRIVRLEIDWEH</sequence>
<accession>A0ABX9IJW3</accession>
<name>A0ABX9IJW3_9FLAO</name>
<organism evidence="1 2">
    <name type="scientific">Chryseobacterium rhizosphaerae</name>
    <dbReference type="NCBI Taxonomy" id="395937"/>
    <lineage>
        <taxon>Bacteria</taxon>
        <taxon>Pseudomonadati</taxon>
        <taxon>Bacteroidota</taxon>
        <taxon>Flavobacteriia</taxon>
        <taxon>Flavobacteriales</taxon>
        <taxon>Weeksellaceae</taxon>
        <taxon>Chryseobacterium group</taxon>
        <taxon>Chryseobacterium</taxon>
    </lineage>
</organism>
<evidence type="ECO:0000313" key="1">
    <source>
        <dbReference type="EMBL" id="REC74521.1"/>
    </source>
</evidence>
<evidence type="ECO:0000313" key="2">
    <source>
        <dbReference type="Proteomes" id="UP000256491"/>
    </source>
</evidence>
<reference evidence="1 2" key="1">
    <citation type="journal article" date="2010" name="Syst. Appl. Microbiol.">
        <title>Four new species of Chryseobacterium from the rhizosphere of coastal sand dune plants, Chryseobacterium elymi sp. nov., Chryseobacterium hagamense sp. nov., Chryseobacterium lathyri sp. nov. and Chryseobacterium rhizosphaerae sp. nov.</title>
        <authorList>
            <person name="Cho S.H."/>
            <person name="Lee K.S."/>
            <person name="Shin D.S."/>
            <person name="Han J.H."/>
            <person name="Park K.S."/>
            <person name="Lee C.H."/>
            <person name="Park K.H."/>
            <person name="Kim S.B."/>
        </authorList>
    </citation>
    <scope>NUCLEOTIDE SEQUENCE [LARGE SCALE GENOMIC DNA]</scope>
    <source>
        <strain evidence="1 2">KCTC 22548</strain>
    </source>
</reference>
<dbReference type="EMBL" id="QNUF01000015">
    <property type="protein sequence ID" value="REC74521.1"/>
    <property type="molecule type" value="Genomic_DNA"/>
</dbReference>
<keyword evidence="2" id="KW-1185">Reference proteome</keyword>
<comment type="caution">
    <text evidence="1">The sequence shown here is derived from an EMBL/GenBank/DDBJ whole genome shotgun (WGS) entry which is preliminary data.</text>
</comment>